<gene>
    <name evidence="1" type="ORF">ACFFU9_08920</name>
</gene>
<evidence type="ECO:0000313" key="1">
    <source>
        <dbReference type="EMBL" id="MFB9056861.1"/>
    </source>
</evidence>
<keyword evidence="2" id="KW-1185">Reference proteome</keyword>
<name>A0ABV5FBM5_9FLAO</name>
<dbReference type="InterPro" id="IPR024079">
    <property type="entry name" value="MetalloPept_cat_dom_sf"/>
</dbReference>
<dbReference type="SUPFAM" id="SSF55486">
    <property type="entry name" value="Metalloproteases ('zincins'), catalytic domain"/>
    <property type="match status" value="1"/>
</dbReference>
<dbReference type="EMBL" id="JBHMFC010000034">
    <property type="protein sequence ID" value="MFB9056861.1"/>
    <property type="molecule type" value="Genomic_DNA"/>
</dbReference>
<reference evidence="1 2" key="1">
    <citation type="submission" date="2024-09" db="EMBL/GenBank/DDBJ databases">
        <authorList>
            <person name="Sun Q."/>
            <person name="Mori K."/>
        </authorList>
    </citation>
    <scope>NUCLEOTIDE SEQUENCE [LARGE SCALE GENOMIC DNA]</scope>
    <source>
        <strain evidence="1 2">CECT 8622</strain>
    </source>
</reference>
<dbReference type="RefSeq" id="WP_379861066.1">
    <property type="nucleotide sequence ID" value="NZ_JBHMFC010000034.1"/>
</dbReference>
<dbReference type="Proteomes" id="UP001589585">
    <property type="component" value="Unassembled WGS sequence"/>
</dbReference>
<comment type="caution">
    <text evidence="1">The sequence shown here is derived from an EMBL/GenBank/DDBJ whole genome shotgun (WGS) entry which is preliminary data.</text>
</comment>
<protein>
    <submittedName>
        <fullName evidence="1">Uncharacterized protein</fullName>
    </submittedName>
</protein>
<evidence type="ECO:0000313" key="2">
    <source>
        <dbReference type="Proteomes" id="UP001589585"/>
    </source>
</evidence>
<sequence>MAKHPKRTNCRTRVRLGKKSRAEEYSKIAFDKHADFTITPIDLKGVSKIQITCNNTNPKPAQLLIKADNTTVGALNVFHPKPKTIDLEWFFVEISGEYRGKNIDEDDLKNKADKTKLETLLKKGLNPALIDINIKNAVASTINLESQKEYFKTNGVIKKADRFHYIENSKKELFVATLKKEHNINKSILSLFLVNRSCLNTDALGENGGAFDVIAGFSPTGTGIAYGVLDEKGNLLPTAIMHEIMHALGLQHSFSTKATHTFEAKKTNNYMDYKDSKEFTWKWQWNKLHTYSFLK</sequence>
<accession>A0ABV5FBM5</accession>
<dbReference type="Gene3D" id="3.40.390.10">
    <property type="entry name" value="Collagenase (Catalytic Domain)"/>
    <property type="match status" value="1"/>
</dbReference>
<proteinExistence type="predicted"/>
<organism evidence="1 2">
    <name type="scientific">Mariniflexile ostreae</name>
    <dbReference type="NCBI Taxonomy" id="1520892"/>
    <lineage>
        <taxon>Bacteria</taxon>
        <taxon>Pseudomonadati</taxon>
        <taxon>Bacteroidota</taxon>
        <taxon>Flavobacteriia</taxon>
        <taxon>Flavobacteriales</taxon>
        <taxon>Flavobacteriaceae</taxon>
        <taxon>Mariniflexile</taxon>
    </lineage>
</organism>